<evidence type="ECO:0000313" key="3">
    <source>
        <dbReference type="EMBL" id="KAF2461249.1"/>
    </source>
</evidence>
<dbReference type="SUPFAM" id="SSF103473">
    <property type="entry name" value="MFS general substrate transporter"/>
    <property type="match status" value="2"/>
</dbReference>
<evidence type="ECO:0000313" key="4">
    <source>
        <dbReference type="Proteomes" id="UP000799766"/>
    </source>
</evidence>
<feature type="transmembrane region" description="Helical" evidence="2">
    <location>
        <begin position="13"/>
        <end position="39"/>
    </location>
</feature>
<dbReference type="PANTHER" id="PTHR23524:SF1">
    <property type="entry name" value="MRH DOMAIN-CONTAINING PROTEIN-RELATED"/>
    <property type="match status" value="1"/>
</dbReference>
<reference evidence="3" key="1">
    <citation type="journal article" date="2020" name="Stud. Mycol.">
        <title>101 Dothideomycetes genomes: a test case for predicting lifestyles and emergence of pathogens.</title>
        <authorList>
            <person name="Haridas S."/>
            <person name="Albert R."/>
            <person name="Binder M."/>
            <person name="Bloem J."/>
            <person name="Labutti K."/>
            <person name="Salamov A."/>
            <person name="Andreopoulos B."/>
            <person name="Baker S."/>
            <person name="Barry K."/>
            <person name="Bills G."/>
            <person name="Bluhm B."/>
            <person name="Cannon C."/>
            <person name="Castanera R."/>
            <person name="Culley D."/>
            <person name="Daum C."/>
            <person name="Ezra D."/>
            <person name="Gonzalez J."/>
            <person name="Henrissat B."/>
            <person name="Kuo A."/>
            <person name="Liang C."/>
            <person name="Lipzen A."/>
            <person name="Lutzoni F."/>
            <person name="Magnuson J."/>
            <person name="Mondo S."/>
            <person name="Nolan M."/>
            <person name="Ohm R."/>
            <person name="Pangilinan J."/>
            <person name="Park H.-J."/>
            <person name="Ramirez L."/>
            <person name="Alfaro M."/>
            <person name="Sun H."/>
            <person name="Tritt A."/>
            <person name="Yoshinaga Y."/>
            <person name="Zwiers L.-H."/>
            <person name="Turgeon B."/>
            <person name="Goodwin S."/>
            <person name="Spatafora J."/>
            <person name="Crous P."/>
            <person name="Grigoriev I."/>
        </authorList>
    </citation>
    <scope>NUCLEOTIDE SEQUENCE</scope>
    <source>
        <strain evidence="3">ATCC 16933</strain>
    </source>
</reference>
<dbReference type="Gene3D" id="1.20.1250.20">
    <property type="entry name" value="MFS general substrate transporter like domains"/>
    <property type="match status" value="1"/>
</dbReference>
<dbReference type="InterPro" id="IPR011701">
    <property type="entry name" value="MFS"/>
</dbReference>
<feature type="transmembrane region" description="Helical" evidence="2">
    <location>
        <begin position="80"/>
        <end position="99"/>
    </location>
</feature>
<organism evidence="3 4">
    <name type="scientific">Lineolata rhizophorae</name>
    <dbReference type="NCBI Taxonomy" id="578093"/>
    <lineage>
        <taxon>Eukaryota</taxon>
        <taxon>Fungi</taxon>
        <taxon>Dikarya</taxon>
        <taxon>Ascomycota</taxon>
        <taxon>Pezizomycotina</taxon>
        <taxon>Dothideomycetes</taxon>
        <taxon>Dothideomycetes incertae sedis</taxon>
        <taxon>Lineolatales</taxon>
        <taxon>Lineolataceae</taxon>
        <taxon>Lineolata</taxon>
    </lineage>
</organism>
<protein>
    <recommendedName>
        <fullName evidence="5">Major facilitator superfamily domain-containing protein</fullName>
    </recommendedName>
</protein>
<keyword evidence="2" id="KW-0812">Transmembrane</keyword>
<evidence type="ECO:0000256" key="2">
    <source>
        <dbReference type="SAM" id="Phobius"/>
    </source>
</evidence>
<dbReference type="OrthoDB" id="18110at2759"/>
<keyword evidence="2" id="KW-1133">Transmembrane helix</keyword>
<dbReference type="PANTHER" id="PTHR23524">
    <property type="entry name" value="TRANSPORTER, PUTATIVE (AFU_ORTHOLOGUE AFUA_8G04850)-RELATED"/>
    <property type="match status" value="1"/>
</dbReference>
<dbReference type="EMBL" id="MU001671">
    <property type="protein sequence ID" value="KAF2461249.1"/>
    <property type="molecule type" value="Genomic_DNA"/>
</dbReference>
<dbReference type="AlphaFoldDB" id="A0A6A6PBL6"/>
<name>A0A6A6PBL6_9PEZI</name>
<feature type="transmembrane region" description="Helical" evidence="2">
    <location>
        <begin position="395"/>
        <end position="419"/>
    </location>
</feature>
<feature type="transmembrane region" description="Helical" evidence="2">
    <location>
        <begin position="431"/>
        <end position="449"/>
    </location>
</feature>
<comment type="subcellular location">
    <subcellularLocation>
        <location evidence="1">Membrane</location>
        <topology evidence="1">Multi-pass membrane protein</topology>
    </subcellularLocation>
</comment>
<feature type="transmembrane region" description="Helical" evidence="2">
    <location>
        <begin position="198"/>
        <end position="218"/>
    </location>
</feature>
<dbReference type="GO" id="GO:0016020">
    <property type="term" value="C:membrane"/>
    <property type="evidence" value="ECO:0007669"/>
    <property type="project" value="UniProtKB-SubCell"/>
</dbReference>
<feature type="transmembrane region" description="Helical" evidence="2">
    <location>
        <begin position="339"/>
        <end position="361"/>
    </location>
</feature>
<feature type="transmembrane region" description="Helical" evidence="2">
    <location>
        <begin position="111"/>
        <end position="130"/>
    </location>
</feature>
<gene>
    <name evidence="3" type="ORF">BDY21DRAFT_81924</name>
</gene>
<keyword evidence="2" id="KW-0472">Membrane</keyword>
<accession>A0A6A6PBL6</accession>
<keyword evidence="4" id="KW-1185">Reference proteome</keyword>
<dbReference type="Pfam" id="PF07690">
    <property type="entry name" value="MFS_1"/>
    <property type="match status" value="1"/>
</dbReference>
<feature type="transmembrane region" description="Helical" evidence="2">
    <location>
        <begin position="588"/>
        <end position="608"/>
    </location>
</feature>
<dbReference type="InterPro" id="IPR036259">
    <property type="entry name" value="MFS_trans_sf"/>
</dbReference>
<feature type="transmembrane region" description="Helical" evidence="2">
    <location>
        <begin position="614"/>
        <end position="637"/>
    </location>
</feature>
<dbReference type="GO" id="GO:0022857">
    <property type="term" value="F:transmembrane transporter activity"/>
    <property type="evidence" value="ECO:0007669"/>
    <property type="project" value="InterPro"/>
</dbReference>
<dbReference type="Proteomes" id="UP000799766">
    <property type="component" value="Unassembled WGS sequence"/>
</dbReference>
<sequence>MLSLSFTATRWQVATYLCGVALFSISFLVFLNASISFVITERIGQRHGVGDAVGTLGFADELVALVACPTWGVMSDRIGVRWVAVAGYAIVGLSLFLLVQTKNVYPQLLLARLFFSLGGAATATMVTAILPSMTHKPAEVERTTSARAPSVNGLGHNITPSISSELTITPARFRSQPSLVPPLAAEESTPSQSSTSQLAGLVGMFTGLGALLAVGVFLPLPARFQKIGASPSDAVAHAFYVVGAVGLLVSVACFFGLRQLPGERNKSMRKFILSFRKRHDHFEAPAISGEEQPNGTGGSHVLAVNDTSGKPLPYYKLLWTSFSLAFYDQRIGLGYLGGFVARASTVAVTLFIPLAVNAHFISSGLCSDLNSGGDEFDSAQQIPPNEDMKEHCRRAYVLAATLTGTAQLAALIAAPVFGWTAGRFPRGNSSLLFTAACGVAGYVAFGALPSPDPASDGGSGAVYFIAILIGVSQIGAIVCSLTLLGKGIQSEERPSAAPEVGLPVPCSPSPNGALAAAEGTAAGVSPVPMPGERLRCPMEEPHEQQGHQRGISSQNPELAPLLPSYLRRLPSTNIYPTRSHLKGSIAGMYSLFGGAGILLLTKAGGAMFDNLTPGAPFALMAAFNAILLIVNVACIIWNGPMASWRRPTSEG</sequence>
<proteinExistence type="predicted"/>
<feature type="transmembrane region" description="Helical" evidence="2">
    <location>
        <begin position="461"/>
        <end position="484"/>
    </location>
</feature>
<evidence type="ECO:0000256" key="1">
    <source>
        <dbReference type="ARBA" id="ARBA00004141"/>
    </source>
</evidence>
<feature type="transmembrane region" description="Helical" evidence="2">
    <location>
        <begin position="238"/>
        <end position="260"/>
    </location>
</feature>
<evidence type="ECO:0008006" key="5">
    <source>
        <dbReference type="Google" id="ProtNLM"/>
    </source>
</evidence>